<dbReference type="GO" id="GO:0046279">
    <property type="term" value="P:3,4-dihydroxybenzoate biosynthetic process"/>
    <property type="evidence" value="ECO:0007669"/>
    <property type="project" value="UniProtKB-UniRule"/>
</dbReference>
<name>M2XDW7_9MICC</name>
<feature type="binding site" evidence="2">
    <location>
        <position position="191"/>
    </location>
    <ligand>
        <name>a divalent metal cation</name>
        <dbReference type="ChEBI" id="CHEBI:60240"/>
        <note>catalytic</note>
    </ligand>
</feature>
<dbReference type="GO" id="GO:0051213">
    <property type="term" value="F:dioxygenase activity"/>
    <property type="evidence" value="ECO:0007669"/>
    <property type="project" value="UniProtKB-KW"/>
</dbReference>
<keyword evidence="4" id="KW-0560">Oxidoreductase</keyword>
<dbReference type="UniPathway" id="UPA00088"/>
<feature type="binding site" evidence="2">
    <location>
        <position position="134"/>
    </location>
    <ligand>
        <name>a divalent metal cation</name>
        <dbReference type="ChEBI" id="CHEBI:60240"/>
        <note>catalytic</note>
    </ligand>
</feature>
<dbReference type="GO" id="GO:0046565">
    <property type="term" value="F:3-dehydroshikimate dehydratase activity"/>
    <property type="evidence" value="ECO:0007669"/>
    <property type="project" value="UniProtKB-UniRule"/>
</dbReference>
<accession>M2XDW7</accession>
<sequence>MRTSIATVCLSGTLAEKMRAAADAGFDGIEIFEQDLVVSPHTPAQIRQRAADLGLSLDLYQPFRDLDGVEEDVFRDGLRRLEAKLDVARELGIDTMLLCSNVGTATIDDDEVCAEQLRRAGDLAAEYGIRLAYEALAWGRFVNDFEHAARIVRMADHPNVGTCLDSFHILSRGWDPAPIEDLDAQTVLFVQLADAPLLSMDVLSWSRHHRVFPGQGGFDLVDFMVHLHRCGYDGPVSLEIFNDSFRQADVARTAVDGLRSLRWLEDRTLARLVELGEADPGDVLVQGREEAIGTADGAGRGDGSGPTGAGPLELRALPPVVQPEDWGFVELRTGRLGETSRVLHQLGFALGGHHRSKEGVQLWTQGEARVVVADLGPTGQGAGLAGLAFEVPDIEAADARAHLLGARRVERSRRSDEQDLRGVFAPDGTEIFFCPQEEGQVPSWALEFGLEASQGPAQQGPGITGIDHVNTAQPWQHRDEAVLFFTALLGLQAQEPQDVPGPAGLVRSQVMRSSDDAIRMPLNVAPEDAEQSASMGAVYPEHVAFACRDIEGVARRAAQRGLDRLPVPANYYADLQARFGLDDDRVAELHELGLLYDRDDSGELLHFYTGTLGGVFFEVLERLGGYRGYGAADAPVRLAAQYRRLRDAARGIPR</sequence>
<dbReference type="PROSITE" id="PS51819">
    <property type="entry name" value="VOC"/>
    <property type="match status" value="2"/>
</dbReference>
<feature type="binding site" evidence="2">
    <location>
        <position position="542"/>
    </location>
    <ligand>
        <name>Mg(2+)</name>
        <dbReference type="ChEBI" id="CHEBI:18420"/>
    </ligand>
</feature>
<keyword evidence="4" id="KW-0223">Dioxygenase</keyword>
<comment type="catalytic activity">
    <reaction evidence="2">
        <text>3-dehydroshikimate = 3,4-dihydroxybenzoate + H2O</text>
        <dbReference type="Rhea" id="RHEA:24848"/>
        <dbReference type="ChEBI" id="CHEBI:15377"/>
        <dbReference type="ChEBI" id="CHEBI:16630"/>
        <dbReference type="ChEBI" id="CHEBI:36241"/>
        <dbReference type="EC" id="4.2.1.118"/>
    </reaction>
</comment>
<dbReference type="EMBL" id="ANHZ02000004">
    <property type="protein sequence ID" value="EME37301.1"/>
    <property type="molecule type" value="Genomic_DNA"/>
</dbReference>
<gene>
    <name evidence="4" type="ORF">C884_01809</name>
</gene>
<evidence type="ECO:0000313" key="5">
    <source>
        <dbReference type="Proteomes" id="UP000009877"/>
    </source>
</evidence>
<evidence type="ECO:0000256" key="1">
    <source>
        <dbReference type="ARBA" id="ARBA00023277"/>
    </source>
</evidence>
<reference evidence="4 5" key="1">
    <citation type="journal article" date="2014" name="Genome Announc.">
        <title>Draft Genome Sequence of Kocuria palustris PEL.</title>
        <authorList>
            <person name="Sharma G."/>
            <person name="Khatri I."/>
            <person name="Subramanian S."/>
        </authorList>
    </citation>
    <scope>NUCLEOTIDE SEQUENCE [LARGE SCALE GENOMIC DNA]</scope>
    <source>
        <strain evidence="4 5">PEL</strain>
    </source>
</reference>
<dbReference type="HAMAP" id="MF_02238">
    <property type="entry name" value="DSD"/>
    <property type="match status" value="1"/>
</dbReference>
<comment type="similarity">
    <text evidence="2">Belongs to the bacterial two-domain DSD family.</text>
</comment>
<dbReference type="Proteomes" id="UP000009877">
    <property type="component" value="Unassembled WGS sequence"/>
</dbReference>
<dbReference type="Gene3D" id="3.20.20.150">
    <property type="entry name" value="Divalent-metal-dependent TIM barrel enzymes"/>
    <property type="match status" value="1"/>
</dbReference>
<feature type="binding site" evidence="2">
    <location>
        <position position="239"/>
    </location>
    <ligand>
        <name>a divalent metal cation</name>
        <dbReference type="ChEBI" id="CHEBI:60240"/>
        <note>catalytic</note>
    </ligand>
</feature>
<dbReference type="InterPro" id="IPR037523">
    <property type="entry name" value="VOC_core"/>
</dbReference>
<keyword evidence="2" id="KW-0479">Metal-binding</keyword>
<organism evidence="4 5">
    <name type="scientific">Kocuria palustris PEL</name>
    <dbReference type="NCBI Taxonomy" id="1236550"/>
    <lineage>
        <taxon>Bacteria</taxon>
        <taxon>Bacillati</taxon>
        <taxon>Actinomycetota</taxon>
        <taxon>Actinomycetes</taxon>
        <taxon>Micrococcales</taxon>
        <taxon>Micrococcaceae</taxon>
        <taxon>Kocuria</taxon>
    </lineage>
</organism>
<feature type="binding site" evidence="2">
    <location>
        <position position="618"/>
    </location>
    <ligand>
        <name>Mg(2+)</name>
        <dbReference type="ChEBI" id="CHEBI:18420"/>
    </ligand>
</feature>
<dbReference type="PANTHER" id="PTHR12110:SF21">
    <property type="entry name" value="XYLOSE ISOMERASE-LIKE TIM BARREL DOMAIN-CONTAINING PROTEIN"/>
    <property type="match status" value="1"/>
</dbReference>
<dbReference type="GO" id="GO:0046872">
    <property type="term" value="F:metal ion binding"/>
    <property type="evidence" value="ECO:0007669"/>
    <property type="project" value="UniProtKB-UniRule"/>
</dbReference>
<dbReference type="Pfam" id="PF01261">
    <property type="entry name" value="AP_endonuc_2"/>
    <property type="match status" value="1"/>
</dbReference>
<dbReference type="AlphaFoldDB" id="M2XDW7"/>
<evidence type="ECO:0000313" key="4">
    <source>
        <dbReference type="EMBL" id="EME37301.1"/>
    </source>
</evidence>
<dbReference type="CDD" id="cd06587">
    <property type="entry name" value="VOC"/>
    <property type="match status" value="1"/>
</dbReference>
<protein>
    <recommendedName>
        <fullName evidence="2">3-dehydroshikimate dehydratase</fullName>
        <shortName evidence="2">DSD</shortName>
        <ecNumber evidence="2">4.2.1.118</ecNumber>
    </recommendedName>
</protein>
<comment type="pathway">
    <text evidence="2">Aromatic compound metabolism; 3,4-dihydroxybenzoate biosynthesis.</text>
</comment>
<dbReference type="SUPFAM" id="SSF51658">
    <property type="entry name" value="Xylose isomerase-like"/>
    <property type="match status" value="1"/>
</dbReference>
<feature type="binding site" evidence="2">
    <location>
        <position position="165"/>
    </location>
    <ligand>
        <name>a divalent metal cation</name>
        <dbReference type="ChEBI" id="CHEBI:60240"/>
        <note>catalytic</note>
    </ligand>
</feature>
<comment type="function">
    <text evidence="2">Catalyzes the conversion of 3-dehydroshikimate to protocatechuate (3,4-dihydroxybenzoate), a common intermediate of quinate and shikimate degradation pathways.</text>
</comment>
<dbReference type="InterPro" id="IPR013022">
    <property type="entry name" value="Xyl_isomerase-like_TIM-brl"/>
</dbReference>
<dbReference type="RefSeq" id="WP_006213804.1">
    <property type="nucleotide sequence ID" value="NZ_ANHZ02000004.1"/>
</dbReference>
<evidence type="ECO:0000259" key="3">
    <source>
        <dbReference type="PROSITE" id="PS51819"/>
    </source>
</evidence>
<dbReference type="InterPro" id="IPR029068">
    <property type="entry name" value="Glyas_Bleomycin-R_OHBP_Dase"/>
</dbReference>
<dbReference type="InterPro" id="IPR036237">
    <property type="entry name" value="Xyl_isomerase-like_sf"/>
</dbReference>
<dbReference type="STRING" id="71999.KPaMU14_10550"/>
<dbReference type="SUPFAM" id="SSF54593">
    <property type="entry name" value="Glyoxalase/Bleomycin resistance protein/Dihydroxybiphenyl dioxygenase"/>
    <property type="match status" value="1"/>
</dbReference>
<comment type="cofactor">
    <cofactor evidence="2">
        <name>a divalent metal cation</name>
        <dbReference type="ChEBI" id="CHEBI:60240"/>
    </cofactor>
</comment>
<dbReference type="InterPro" id="IPR050312">
    <property type="entry name" value="IolE/XylAMocC-like"/>
</dbReference>
<feature type="domain" description="VOC" evidence="3">
    <location>
        <begin position="325"/>
        <end position="436"/>
    </location>
</feature>
<keyword evidence="2" id="KW-0456">Lyase</keyword>
<evidence type="ECO:0000256" key="2">
    <source>
        <dbReference type="HAMAP-Rule" id="MF_02238"/>
    </source>
</evidence>
<keyword evidence="5" id="KW-1185">Reference proteome</keyword>
<dbReference type="PANTHER" id="PTHR12110">
    <property type="entry name" value="HYDROXYPYRUVATE ISOMERASE"/>
    <property type="match status" value="1"/>
</dbReference>
<feature type="domain" description="VOC" evidence="3">
    <location>
        <begin position="465"/>
        <end position="610"/>
    </location>
</feature>
<proteinExistence type="inferred from homology"/>
<comment type="caution">
    <text evidence="4">The sequence shown here is derived from an EMBL/GenBank/DDBJ whole genome shotgun (WGS) entry which is preliminary data.</text>
</comment>
<dbReference type="EC" id="4.2.1.118" evidence="2"/>
<keyword evidence="1" id="KW-0119">Carbohydrate metabolism</keyword>
<dbReference type="InterPro" id="IPR043700">
    <property type="entry name" value="DSD"/>
</dbReference>
<feature type="binding site" evidence="2">
    <location>
        <position position="468"/>
    </location>
    <ligand>
        <name>Mg(2+)</name>
        <dbReference type="ChEBI" id="CHEBI:18420"/>
    </ligand>
</feature>
<dbReference type="Gene3D" id="3.10.180.10">
    <property type="entry name" value="2,3-Dihydroxybiphenyl 1,2-Dioxygenase, domain 1"/>
    <property type="match status" value="2"/>
</dbReference>